<evidence type="ECO:0000256" key="7">
    <source>
        <dbReference type="SAM" id="MobiDB-lite"/>
    </source>
</evidence>
<dbReference type="InterPro" id="IPR002470">
    <property type="entry name" value="Peptidase_S9A"/>
</dbReference>
<dbReference type="InterPro" id="IPR023302">
    <property type="entry name" value="Pept_S9A_N"/>
</dbReference>
<dbReference type="OrthoDB" id="9801421at2"/>
<evidence type="ECO:0000259" key="9">
    <source>
        <dbReference type="Pfam" id="PF02897"/>
    </source>
</evidence>
<name>A0A5C8K6F4_9BACT</name>
<keyword evidence="4" id="KW-0720">Serine protease</keyword>
<dbReference type="SUPFAM" id="SSF50993">
    <property type="entry name" value="Peptidase/esterase 'gauge' domain"/>
    <property type="match status" value="1"/>
</dbReference>
<dbReference type="PANTHER" id="PTHR11757:SF19">
    <property type="entry name" value="PROLYL ENDOPEPTIDASE-LIKE"/>
    <property type="match status" value="1"/>
</dbReference>
<comment type="caution">
    <text evidence="10">The sequence shown here is derived from an EMBL/GenBank/DDBJ whole genome shotgun (WGS) entry which is preliminary data.</text>
</comment>
<accession>A0A5C8K6F4</accession>
<gene>
    <name evidence="10" type="ORF">FVR03_09900</name>
</gene>
<feature type="compositionally biased region" description="Low complexity" evidence="7">
    <location>
        <begin position="1"/>
        <end position="33"/>
    </location>
</feature>
<dbReference type="InterPro" id="IPR001375">
    <property type="entry name" value="Peptidase_S9_cat"/>
</dbReference>
<dbReference type="Proteomes" id="UP000321926">
    <property type="component" value="Unassembled WGS sequence"/>
</dbReference>
<evidence type="ECO:0000256" key="6">
    <source>
        <dbReference type="ARBA" id="ARBA00081187"/>
    </source>
</evidence>
<dbReference type="GO" id="GO:0004252">
    <property type="term" value="F:serine-type endopeptidase activity"/>
    <property type="evidence" value="ECO:0007669"/>
    <property type="project" value="InterPro"/>
</dbReference>
<feature type="domain" description="Peptidase S9 prolyl oligopeptidase catalytic" evidence="8">
    <location>
        <begin position="496"/>
        <end position="710"/>
    </location>
</feature>
<comment type="function">
    <text evidence="5">Cleaves peptide bonds on the C-terminal side of prolyl residues within peptides that are up to approximately 30 amino acids long. Has an absolute requirement for an X-Pro bond in the trans configuration immediately preceding the Pro-Y scissible bond.</text>
</comment>
<evidence type="ECO:0000256" key="5">
    <source>
        <dbReference type="ARBA" id="ARBA00060121"/>
    </source>
</evidence>
<dbReference type="InterPro" id="IPR051543">
    <property type="entry name" value="Serine_Peptidase_S9A"/>
</dbReference>
<dbReference type="EMBL" id="VRTY01000030">
    <property type="protein sequence ID" value="TXK47159.1"/>
    <property type="molecule type" value="Genomic_DNA"/>
</dbReference>
<evidence type="ECO:0000259" key="8">
    <source>
        <dbReference type="Pfam" id="PF00326"/>
    </source>
</evidence>
<feature type="region of interest" description="Disordered" evidence="7">
    <location>
        <begin position="1"/>
        <end position="51"/>
    </location>
</feature>
<dbReference type="PRINTS" id="PR00862">
    <property type="entry name" value="PROLIGOPTASE"/>
</dbReference>
<feature type="domain" description="Peptidase S9A N-terminal" evidence="9">
    <location>
        <begin position="36"/>
        <end position="437"/>
    </location>
</feature>
<keyword evidence="2" id="KW-0645">Protease</keyword>
<dbReference type="GO" id="GO:0006508">
    <property type="term" value="P:proteolysis"/>
    <property type="evidence" value="ECO:0007669"/>
    <property type="project" value="UniProtKB-KW"/>
</dbReference>
<dbReference type="FunFam" id="3.40.50.1820:FF:000005">
    <property type="entry name" value="Prolyl endopeptidase"/>
    <property type="match status" value="1"/>
</dbReference>
<protein>
    <recommendedName>
        <fullName evidence="6">Proline-specific endopeptidase</fullName>
    </recommendedName>
</protein>
<evidence type="ECO:0000256" key="3">
    <source>
        <dbReference type="ARBA" id="ARBA00022801"/>
    </source>
</evidence>
<comment type="similarity">
    <text evidence="1">Belongs to the peptidase S9A family.</text>
</comment>
<evidence type="ECO:0000256" key="4">
    <source>
        <dbReference type="ARBA" id="ARBA00022825"/>
    </source>
</evidence>
<dbReference type="PANTHER" id="PTHR11757">
    <property type="entry name" value="PROTEASE FAMILY S9A OLIGOPEPTIDASE"/>
    <property type="match status" value="1"/>
</dbReference>
<evidence type="ECO:0000313" key="11">
    <source>
        <dbReference type="Proteomes" id="UP000321926"/>
    </source>
</evidence>
<dbReference type="SUPFAM" id="SSF53474">
    <property type="entry name" value="alpha/beta-Hydrolases"/>
    <property type="match status" value="1"/>
</dbReference>
<reference evidence="10 11" key="1">
    <citation type="submission" date="2019-08" db="EMBL/GenBank/DDBJ databases">
        <authorList>
            <person name="Shi S."/>
        </authorList>
    </citation>
    <scope>NUCLEOTIDE SEQUENCE [LARGE SCALE GENOMIC DNA]</scope>
    <source>
        <strain evidence="10 11">GY10130</strain>
    </source>
</reference>
<keyword evidence="3" id="KW-0378">Hydrolase</keyword>
<keyword evidence="11" id="KW-1185">Reference proteome</keyword>
<dbReference type="Gene3D" id="2.130.10.120">
    <property type="entry name" value="Prolyl oligopeptidase, N-terminal domain"/>
    <property type="match status" value="1"/>
</dbReference>
<organism evidence="10 11">
    <name type="scientific">Pontibacter qinzhouensis</name>
    <dbReference type="NCBI Taxonomy" id="2603253"/>
    <lineage>
        <taxon>Bacteria</taxon>
        <taxon>Pseudomonadati</taxon>
        <taxon>Bacteroidota</taxon>
        <taxon>Cytophagia</taxon>
        <taxon>Cytophagales</taxon>
        <taxon>Hymenobacteraceae</taxon>
        <taxon>Pontibacter</taxon>
    </lineage>
</organism>
<evidence type="ECO:0000256" key="2">
    <source>
        <dbReference type="ARBA" id="ARBA00022670"/>
    </source>
</evidence>
<dbReference type="InterPro" id="IPR029058">
    <property type="entry name" value="AB_hydrolase_fold"/>
</dbReference>
<dbReference type="AlphaFoldDB" id="A0A5C8K6F4"/>
<dbReference type="Gene3D" id="3.40.50.1820">
    <property type="entry name" value="alpha/beta hydrolase"/>
    <property type="match status" value="1"/>
</dbReference>
<proteinExistence type="inferred from homology"/>
<dbReference type="Pfam" id="PF00326">
    <property type="entry name" value="Peptidase_S9"/>
    <property type="match status" value="1"/>
</dbReference>
<dbReference type="Pfam" id="PF02897">
    <property type="entry name" value="Peptidase_S9_N"/>
    <property type="match status" value="1"/>
</dbReference>
<sequence length="715" mass="80948">MGSSGCSTSNSSGDTTTTATAEQTATAQATSQAPQPPTADKKPKTLTTHGHTRTDNYYWLNERENPDVIDYLNEENDYTKKIMAHTEALQQKLFDEIVARIKQTDESVPYKRNGYFYYTRYEAGKEYPIYARKKGALSASEEITLNANERAEGNSYYAAAGMSVSPDNRLLAFGEDTVSRRQYTLRIKDLSTGQLLPDRIPNTTGSAVWANDNKTIFYTMKDAALRSFKIFSHTLGTPSSQDKEVYHEADETYGTFVYKTKSEKYIIIGSSSTMAQEFRFVDAAKPNSSFKVIQPRERGLEYSVDHFGNNFYIRTNKDGATNFKLVQTPVTNTGKANWKDVIPHRADVFLEETEIFKEYLVLQERKNGLTQLRIKKWNDPKTDYYVDFGEETYTANISMNPEFDSQVLRYGYSSLTTPNSTYDINMQTKKKTLLKEQVVVGDFNKENYEAKRIYATAKDGTKVPISLVYRKGLKLDGNNPTLLYAYGSYGITMNPSFNATRLSLLDRGFVYAIAHIRGGQEMGRQWYEDGKLLKKKNTFTDFVDCSEYLIEQKYTNTNKLFAQGGSAGGLLMGAVVNMRPDLYKGVHAAVPFVDVVTTMLDTSIPLTTGEFDEWGNPADKKYYDYMLSYSPYDNVEAKEYPNMLVTTGLHDSQVQYFEPAKWVAKLRELKTDNNILLLHTNMEAGHGGASGRFRPYKETALQYAFFLTLAGVEDL</sequence>
<evidence type="ECO:0000256" key="1">
    <source>
        <dbReference type="ARBA" id="ARBA00005228"/>
    </source>
</evidence>
<evidence type="ECO:0000313" key="10">
    <source>
        <dbReference type="EMBL" id="TXK47159.1"/>
    </source>
</evidence>